<protein>
    <submittedName>
        <fullName evidence="2">SMP-30/gluconolactonase/LRE family protein</fullName>
    </submittedName>
</protein>
<dbReference type="PANTHER" id="PTHR47572:SF5">
    <property type="entry name" value="BLR2277 PROTEIN"/>
    <property type="match status" value="1"/>
</dbReference>
<dbReference type="GeneID" id="83623670"/>
<reference evidence="2" key="1">
    <citation type="submission" date="2022-09" db="EMBL/GenBank/DDBJ databases">
        <title>The genome sequence of Rhodococcus aetherivorans N1.</title>
        <authorList>
            <person name="Jiang W."/>
        </authorList>
    </citation>
    <scope>NUCLEOTIDE SEQUENCE</scope>
    <source>
        <strain evidence="2">N1</strain>
    </source>
</reference>
<evidence type="ECO:0000313" key="3">
    <source>
        <dbReference type="Proteomes" id="UP001163947"/>
    </source>
</evidence>
<organism evidence="2 3">
    <name type="scientific">Rhodococcus aetherivorans</name>
    <dbReference type="NCBI Taxonomy" id="191292"/>
    <lineage>
        <taxon>Bacteria</taxon>
        <taxon>Bacillati</taxon>
        <taxon>Actinomycetota</taxon>
        <taxon>Actinomycetes</taxon>
        <taxon>Mycobacteriales</taxon>
        <taxon>Nocardiaceae</taxon>
        <taxon>Rhodococcus</taxon>
    </lineage>
</organism>
<evidence type="ECO:0000313" key="2">
    <source>
        <dbReference type="EMBL" id="UYF93581.1"/>
    </source>
</evidence>
<feature type="domain" description="SMP-30/Gluconolactonase/LRE-like region" evidence="1">
    <location>
        <begin position="68"/>
        <end position="239"/>
    </location>
</feature>
<dbReference type="SUPFAM" id="SSF63829">
    <property type="entry name" value="Calcium-dependent phosphotriesterase"/>
    <property type="match status" value="1"/>
</dbReference>
<evidence type="ECO:0000259" key="1">
    <source>
        <dbReference type="Pfam" id="PF08450"/>
    </source>
</evidence>
<dbReference type="Pfam" id="PF08450">
    <property type="entry name" value="SGL"/>
    <property type="match status" value="1"/>
</dbReference>
<dbReference type="Gene3D" id="2.120.10.30">
    <property type="entry name" value="TolB, C-terminal domain"/>
    <property type="match status" value="1"/>
</dbReference>
<proteinExistence type="predicted"/>
<dbReference type="RefSeq" id="WP_263507917.1">
    <property type="nucleotide sequence ID" value="NZ_CP106982.1"/>
</dbReference>
<dbReference type="AlphaFoldDB" id="A0AA46PUC2"/>
<dbReference type="InterPro" id="IPR011042">
    <property type="entry name" value="6-blade_b-propeller_TolB-like"/>
</dbReference>
<dbReference type="EMBL" id="CP106982">
    <property type="protein sequence ID" value="UYF93581.1"/>
    <property type="molecule type" value="Genomic_DNA"/>
</dbReference>
<dbReference type="InterPro" id="IPR051262">
    <property type="entry name" value="SMP-30/CGR1_Lactonase"/>
</dbReference>
<accession>A0AA46PUC2</accession>
<name>A0AA46PUC2_9NOCA</name>
<dbReference type="Proteomes" id="UP001163947">
    <property type="component" value="Chromosome"/>
</dbReference>
<dbReference type="InterPro" id="IPR013658">
    <property type="entry name" value="SGL"/>
</dbReference>
<sequence>MVLTEIEPFQPADLSQIGSGLNRPECVLAASDGSIYTGDWTLGIARIAPDGTTGPAVEADLIAQGFRPNGIALTADGDFLFANMGKAGGVWRVGRRGEARPFATELDGTAIPRTNFVLVDGDRAWITISSLRRKHDHFTAEENTGQILLVHDGKVTVAADGLNWTNELRLSPDGKYLFVNETFACRTTRYDVAAEGLLSNPVRITYPEDTFPDGMAVDAEGALWIVCVISNRLIRIAPDMTWTVVFEDVNRSELDAIASAHAEGRLTWDQISHSRGSRVSNLSSIAFGGPDLKTLYLGGLGNREVQVLWSPVAGMPMEHWR</sequence>
<gene>
    <name evidence="2" type="ORF">OCS65_24620</name>
</gene>
<dbReference type="PANTHER" id="PTHR47572">
    <property type="entry name" value="LIPOPROTEIN-RELATED"/>
    <property type="match status" value="1"/>
</dbReference>